<sequence>MTTHSTEQLALFMNARDVRDYGTAAWADLDLAGQEAYLTDAAAFVSAMKALGWTPPAEPSDTQRPSPQVAMHIAGGVGTLCGVKHPSHVTDSTRYADCADCADCIAAAAAGAR</sequence>
<protein>
    <submittedName>
        <fullName evidence="1">Uncharacterized protein</fullName>
    </submittedName>
</protein>
<organism evidence="1">
    <name type="scientific">Microbacterium sp. A8/3-1</name>
    <dbReference type="NCBI Taxonomy" id="3160749"/>
    <lineage>
        <taxon>Bacteria</taxon>
        <taxon>Bacillati</taxon>
        <taxon>Actinomycetota</taxon>
        <taxon>Actinomycetes</taxon>
        <taxon>Micrococcales</taxon>
        <taxon>Microbacteriaceae</taxon>
        <taxon>Microbacterium</taxon>
    </lineage>
</organism>
<gene>
    <name evidence="1" type="ORF">ABS642_00875</name>
</gene>
<dbReference type="RefSeq" id="WP_350351900.1">
    <property type="nucleotide sequence ID" value="NZ_CP158357.1"/>
</dbReference>
<proteinExistence type="predicted"/>
<name>A0AAU7VX81_9MICO</name>
<dbReference type="EMBL" id="CP158357">
    <property type="protein sequence ID" value="XBX78674.1"/>
    <property type="molecule type" value="Genomic_DNA"/>
</dbReference>
<evidence type="ECO:0000313" key="1">
    <source>
        <dbReference type="EMBL" id="XBX78674.1"/>
    </source>
</evidence>
<dbReference type="AlphaFoldDB" id="A0AAU7VX81"/>
<reference evidence="1" key="1">
    <citation type="submission" date="2024-06" db="EMBL/GenBank/DDBJ databases">
        <title>Draft genome sequence of Microbacterium sp. strain A8/3-1, isolated from Oxytropis tragacanthoides Fisch. ex DC. Root nodules in the Altai region of Russia.</title>
        <authorList>
            <person name="Sazanova A."/>
            <person name="Guro P."/>
            <person name="Kuznetsova I."/>
            <person name="Belimov A."/>
            <person name="Safronova V."/>
        </authorList>
    </citation>
    <scope>NUCLEOTIDE SEQUENCE</scope>
    <source>
        <strain evidence="1">A8/3-1</strain>
    </source>
</reference>
<accession>A0AAU7VX81</accession>